<feature type="compositionally biased region" description="Basic and acidic residues" evidence="1">
    <location>
        <begin position="494"/>
        <end position="510"/>
    </location>
</feature>
<feature type="compositionally biased region" description="Acidic residues" evidence="1">
    <location>
        <begin position="113"/>
        <end position="124"/>
    </location>
</feature>
<dbReference type="VEuPathDB" id="FungiDB:ATEG_05207"/>
<feature type="compositionally biased region" description="Low complexity" evidence="1">
    <location>
        <begin position="451"/>
        <end position="460"/>
    </location>
</feature>
<dbReference type="InterPro" id="IPR018822">
    <property type="entry name" value="UPF0646"/>
</dbReference>
<feature type="compositionally biased region" description="Basic and acidic residues" evidence="1">
    <location>
        <begin position="691"/>
        <end position="706"/>
    </location>
</feature>
<feature type="compositionally biased region" description="Basic and acidic residues" evidence="1">
    <location>
        <begin position="129"/>
        <end position="170"/>
    </location>
</feature>
<gene>
    <name evidence="2" type="ORF">ATEIFO6365_0005027200</name>
</gene>
<name>A0A5M3Z137_ASPTE</name>
<protein>
    <submittedName>
        <fullName evidence="2">Conserved glutamic acid-rich protein</fullName>
    </submittedName>
</protein>
<feature type="compositionally biased region" description="Basic and acidic residues" evidence="1">
    <location>
        <begin position="668"/>
        <end position="684"/>
    </location>
</feature>
<dbReference type="EMBL" id="BLJY01000005">
    <property type="protein sequence ID" value="GFF16082.1"/>
    <property type="molecule type" value="Genomic_DNA"/>
</dbReference>
<sequence length="833" mass="92241">MTTTSALAVSAMEVPGVDDTMEMASPYQGHVDDFDIDLDVMEDQISTTDKDMMGDDDYQDTSHDMGLDPDGANDEDMMDDFAEPTMTDPDEHYPDTNDNVEMQYSAEKSYEAEMLEDDYDEDIDAPVPELHEDAPSHEYHSTDKAPEHPIAEEPSTADHEVENSNLEHHPGAQAELERDEDGERKDESDPPHDGDKSHFVAQASEPHQHEAEPEADNAAEASHDTNKAEQSDSKAVPSEEQSDNFAIANQPEHKEDAQGIEVAVAEGQGSDAQQVEGHSQTKEEEIQPTQQHEEAADTTEHDSALYPVKVYYQDNEISLFPPQEGDSSETFFLEDEGLAYEPLGKLFASCREVLRDHVGENEVLVMDVDSLNIQLTEDSMHISKVTLHQIVDLYLRLCHNDGVDEPEALYLTLSTRLTIAAEVSDLILAASEGKGLSQIHSWDGYQEADAVSADAEAANARGQTPRDPHDEVFPYWEDQQSTTGSGVEAQTETVQHEETADRDEKDHGLEQNDSLGTHADSGLEIQDNGPPQARLNGNESQEAQETEEPEHVDESYDFRDGEGLEDPSYDSEEQHTESTATITQLPATELAEGQNPEEDDDVAGDDHIVPGADDETYDPDFAGDDHVDKYQHDDERDDNGGLAENDGSREVYEAELDVEDSYEEVSGEDDHSHEHDAVDVTAEHNEDDVEETSRDDTEDSVAKDSETALDQTLPEFAELKPTSTRDSAEHPPNDGHDTRESPSRRPSEVSHETSHNENGPLTTESAAEEPHEELEFDEGELLDLGVPDEFDATNEESSDRPSGSASVKRQRDEEDEFELVESPSPDVKRSRSS</sequence>
<dbReference type="OrthoDB" id="5339076at2759"/>
<feature type="compositionally biased region" description="Basic and acidic residues" evidence="1">
    <location>
        <begin position="552"/>
        <end position="562"/>
    </location>
</feature>
<feature type="compositionally biased region" description="Polar residues" evidence="1">
    <location>
        <begin position="478"/>
        <end position="493"/>
    </location>
</feature>
<dbReference type="Pfam" id="PF10336">
    <property type="entry name" value="DUF2420"/>
    <property type="match status" value="1"/>
</dbReference>
<feature type="compositionally biased region" description="Basic and acidic residues" evidence="1">
    <location>
        <begin position="279"/>
        <end position="301"/>
    </location>
</feature>
<proteinExistence type="predicted"/>
<evidence type="ECO:0000313" key="2">
    <source>
        <dbReference type="EMBL" id="GFF16082.1"/>
    </source>
</evidence>
<feature type="compositionally biased region" description="Basic and acidic residues" evidence="1">
    <location>
        <begin position="221"/>
        <end position="232"/>
    </location>
</feature>
<feature type="compositionally biased region" description="Acidic residues" evidence="1">
    <location>
        <begin position="612"/>
        <end position="622"/>
    </location>
</feature>
<feature type="compositionally biased region" description="Basic and acidic residues" evidence="1">
    <location>
        <begin position="181"/>
        <end position="198"/>
    </location>
</feature>
<comment type="caution">
    <text evidence="2">The sequence shown here is derived from an EMBL/GenBank/DDBJ whole genome shotgun (WGS) entry which is preliminary data.</text>
</comment>
<feature type="region of interest" description="Disordered" evidence="1">
    <location>
        <begin position="451"/>
        <end position="833"/>
    </location>
</feature>
<keyword evidence="3" id="KW-1185">Reference proteome</keyword>
<feature type="compositionally biased region" description="Acidic residues" evidence="1">
    <location>
        <begin position="542"/>
        <end position="551"/>
    </location>
</feature>
<feature type="region of interest" description="Disordered" evidence="1">
    <location>
        <begin position="267"/>
        <end position="301"/>
    </location>
</feature>
<feature type="compositionally biased region" description="Polar residues" evidence="1">
    <location>
        <begin position="577"/>
        <end position="586"/>
    </location>
</feature>
<dbReference type="Proteomes" id="UP000452235">
    <property type="component" value="Unassembled WGS sequence"/>
</dbReference>
<feature type="compositionally biased region" description="Basic and acidic residues" evidence="1">
    <location>
        <begin position="726"/>
        <end position="755"/>
    </location>
</feature>
<dbReference type="VEuPathDB" id="FungiDB:ATEG_05206"/>
<dbReference type="AlphaFoldDB" id="A0A5M3Z137"/>
<feature type="compositionally biased region" description="Acidic residues" evidence="1">
    <location>
        <begin position="71"/>
        <end position="82"/>
    </location>
</feature>
<accession>A0A5M3Z137</accession>
<feature type="compositionally biased region" description="Acidic residues" evidence="1">
    <location>
        <begin position="766"/>
        <end position="796"/>
    </location>
</feature>
<evidence type="ECO:0000256" key="1">
    <source>
        <dbReference type="SAM" id="MobiDB-lite"/>
    </source>
</evidence>
<reference evidence="2 3" key="1">
    <citation type="submission" date="2020-01" db="EMBL/GenBank/DDBJ databases">
        <title>Aspergillus terreus IFO 6365 whole genome shotgun sequence.</title>
        <authorList>
            <person name="Kanamasa S."/>
            <person name="Takahashi H."/>
        </authorList>
    </citation>
    <scope>NUCLEOTIDE SEQUENCE [LARGE SCALE GENOMIC DNA]</scope>
    <source>
        <strain evidence="2 3">IFO 6365</strain>
    </source>
</reference>
<organism evidence="2 3">
    <name type="scientific">Aspergillus terreus</name>
    <dbReference type="NCBI Taxonomy" id="33178"/>
    <lineage>
        <taxon>Eukaryota</taxon>
        <taxon>Fungi</taxon>
        <taxon>Dikarya</taxon>
        <taxon>Ascomycota</taxon>
        <taxon>Pezizomycotina</taxon>
        <taxon>Eurotiomycetes</taxon>
        <taxon>Eurotiomycetidae</taxon>
        <taxon>Eurotiales</taxon>
        <taxon>Aspergillaceae</taxon>
        <taxon>Aspergillus</taxon>
        <taxon>Aspergillus subgen. Circumdati</taxon>
    </lineage>
</organism>
<feature type="compositionally biased region" description="Basic and acidic residues" evidence="1">
    <location>
        <begin position="623"/>
        <end position="634"/>
    </location>
</feature>
<feature type="compositionally biased region" description="Acidic residues" evidence="1">
    <location>
        <begin position="653"/>
        <end position="667"/>
    </location>
</feature>
<feature type="region of interest" description="Disordered" evidence="1">
    <location>
        <begin position="46"/>
        <end position="248"/>
    </location>
</feature>
<evidence type="ECO:0000313" key="3">
    <source>
        <dbReference type="Proteomes" id="UP000452235"/>
    </source>
</evidence>